<feature type="region of interest" description="Disordered" evidence="9">
    <location>
        <begin position="510"/>
        <end position="575"/>
    </location>
</feature>
<dbReference type="PANTHER" id="PTHR24223">
    <property type="entry name" value="ATP-BINDING CASSETTE SUB-FAMILY C"/>
    <property type="match status" value="1"/>
</dbReference>
<comment type="subcellular location">
    <subcellularLocation>
        <location evidence="1">Membrane</location>
        <topology evidence="1">Multi-pass membrane protein</topology>
    </subcellularLocation>
</comment>
<feature type="domain" description="ABC transporter" evidence="11">
    <location>
        <begin position="568"/>
        <end position="801"/>
    </location>
</feature>
<dbReference type="SUPFAM" id="SSF52540">
    <property type="entry name" value="P-loop containing nucleoside triphosphate hydrolases"/>
    <property type="match status" value="2"/>
</dbReference>
<reference evidence="13 14" key="1">
    <citation type="journal article" date="2024" name="Nat. Commun.">
        <title>Phylogenomics reveals the evolutionary origins of lichenization in chlorophyte algae.</title>
        <authorList>
            <person name="Puginier C."/>
            <person name="Libourel C."/>
            <person name="Otte J."/>
            <person name="Skaloud P."/>
            <person name="Haon M."/>
            <person name="Grisel S."/>
            <person name="Petersen M."/>
            <person name="Berrin J.G."/>
            <person name="Delaux P.M."/>
            <person name="Dal Grande F."/>
            <person name="Keller J."/>
        </authorList>
    </citation>
    <scope>NUCLEOTIDE SEQUENCE [LARGE SCALE GENOMIC DNA]</scope>
    <source>
        <strain evidence="13 14">SAG 216-7</strain>
    </source>
</reference>
<dbReference type="PROSITE" id="PS00211">
    <property type="entry name" value="ABC_TRANSPORTER_1"/>
    <property type="match status" value="2"/>
</dbReference>
<evidence type="ECO:0000259" key="11">
    <source>
        <dbReference type="PROSITE" id="PS50893"/>
    </source>
</evidence>
<evidence type="ECO:0000256" key="8">
    <source>
        <dbReference type="ARBA" id="ARBA00023136"/>
    </source>
</evidence>
<dbReference type="Proteomes" id="UP001491310">
    <property type="component" value="Unassembled WGS sequence"/>
</dbReference>
<feature type="transmembrane region" description="Helical" evidence="10">
    <location>
        <begin position="1046"/>
        <end position="1077"/>
    </location>
</feature>
<dbReference type="Gene3D" id="1.20.1560.10">
    <property type="entry name" value="ABC transporter type 1, transmembrane domain"/>
    <property type="match status" value="2"/>
</dbReference>
<evidence type="ECO:0000256" key="3">
    <source>
        <dbReference type="ARBA" id="ARBA00022448"/>
    </source>
</evidence>
<evidence type="ECO:0000256" key="6">
    <source>
        <dbReference type="ARBA" id="ARBA00022840"/>
    </source>
</evidence>
<feature type="transmembrane region" description="Helical" evidence="10">
    <location>
        <begin position="344"/>
        <end position="364"/>
    </location>
</feature>
<feature type="transmembrane region" description="Helical" evidence="10">
    <location>
        <begin position="115"/>
        <end position="136"/>
    </location>
</feature>
<evidence type="ECO:0000256" key="10">
    <source>
        <dbReference type="SAM" id="Phobius"/>
    </source>
</evidence>
<feature type="transmembrane region" description="Helical" evidence="10">
    <location>
        <begin position="258"/>
        <end position="280"/>
    </location>
</feature>
<feature type="domain" description="ABC transmembrane type-1" evidence="12">
    <location>
        <begin position="112"/>
        <end position="380"/>
    </location>
</feature>
<keyword evidence="3" id="KW-0813">Transport</keyword>
<dbReference type="CDD" id="cd18580">
    <property type="entry name" value="ABC_6TM_ABCC_D2"/>
    <property type="match status" value="1"/>
</dbReference>
<dbReference type="CDD" id="cd03250">
    <property type="entry name" value="ABCC_MRP_domain1"/>
    <property type="match status" value="1"/>
</dbReference>
<evidence type="ECO:0000313" key="14">
    <source>
        <dbReference type="Proteomes" id="UP001491310"/>
    </source>
</evidence>
<dbReference type="InterPro" id="IPR050173">
    <property type="entry name" value="ABC_transporter_C-like"/>
</dbReference>
<evidence type="ECO:0000313" key="13">
    <source>
        <dbReference type="EMBL" id="KAK9914967.1"/>
    </source>
</evidence>
<name>A0ABR2YTB7_9CHLO</name>
<dbReference type="InterPro" id="IPR011527">
    <property type="entry name" value="ABC1_TM_dom"/>
</dbReference>
<accession>A0ABR2YTB7</accession>
<keyword evidence="8 10" id="KW-0472">Membrane</keyword>
<keyword evidence="5" id="KW-0547">Nucleotide-binding</keyword>
<dbReference type="SMART" id="SM00382">
    <property type="entry name" value="AAA"/>
    <property type="match status" value="2"/>
</dbReference>
<dbReference type="CDD" id="cd18579">
    <property type="entry name" value="ABC_6TM_ABCC_D1"/>
    <property type="match status" value="1"/>
</dbReference>
<feature type="compositionally biased region" description="Low complexity" evidence="9">
    <location>
        <begin position="552"/>
        <end position="571"/>
    </location>
</feature>
<comment type="caution">
    <text evidence="13">The sequence shown here is derived from an EMBL/GenBank/DDBJ whole genome shotgun (WGS) entry which is preliminary data.</text>
</comment>
<dbReference type="Pfam" id="PF00005">
    <property type="entry name" value="ABC_tran"/>
    <property type="match status" value="2"/>
</dbReference>
<dbReference type="PROSITE" id="PS50929">
    <property type="entry name" value="ABC_TM1F"/>
    <property type="match status" value="2"/>
</dbReference>
<feature type="transmembrane region" description="Helical" evidence="10">
    <location>
        <begin position="230"/>
        <end position="252"/>
    </location>
</feature>
<evidence type="ECO:0000256" key="4">
    <source>
        <dbReference type="ARBA" id="ARBA00022692"/>
    </source>
</evidence>
<proteinExistence type="inferred from homology"/>
<dbReference type="InterPro" id="IPR027417">
    <property type="entry name" value="P-loop_NTPase"/>
</dbReference>
<dbReference type="EMBL" id="JALJOT010000005">
    <property type="protein sequence ID" value="KAK9914967.1"/>
    <property type="molecule type" value="Genomic_DNA"/>
</dbReference>
<comment type="similarity">
    <text evidence="2">Belongs to the ABC transporter superfamily. ABCC family. Conjugate transporter (TC 3.A.1.208) subfamily.</text>
</comment>
<keyword evidence="4 10" id="KW-0812">Transmembrane</keyword>
<gene>
    <name evidence="13" type="ORF">WJX75_003038</name>
</gene>
<evidence type="ECO:0000259" key="12">
    <source>
        <dbReference type="PROSITE" id="PS50929"/>
    </source>
</evidence>
<feature type="domain" description="ABC transporter" evidence="11">
    <location>
        <begin position="1243"/>
        <end position="1483"/>
    </location>
</feature>
<protein>
    <recommendedName>
        <fullName evidence="15">P-loop containing nucleoside triphosphate hydrolase protein</fullName>
    </recommendedName>
</protein>
<organism evidence="13 14">
    <name type="scientific">Coccomyxa subellipsoidea</name>
    <dbReference type="NCBI Taxonomy" id="248742"/>
    <lineage>
        <taxon>Eukaryota</taxon>
        <taxon>Viridiplantae</taxon>
        <taxon>Chlorophyta</taxon>
        <taxon>core chlorophytes</taxon>
        <taxon>Trebouxiophyceae</taxon>
        <taxon>Trebouxiophyceae incertae sedis</taxon>
        <taxon>Coccomyxaceae</taxon>
        <taxon>Coccomyxa</taxon>
    </lineage>
</organism>
<feature type="transmembrane region" description="Helical" evidence="10">
    <location>
        <begin position="964"/>
        <end position="986"/>
    </location>
</feature>
<keyword evidence="14" id="KW-1185">Reference proteome</keyword>
<dbReference type="PROSITE" id="PS50893">
    <property type="entry name" value="ABC_TRANSPORTER_2"/>
    <property type="match status" value="2"/>
</dbReference>
<evidence type="ECO:0008006" key="15">
    <source>
        <dbReference type="Google" id="ProtNLM"/>
    </source>
</evidence>
<evidence type="ECO:0000256" key="7">
    <source>
        <dbReference type="ARBA" id="ARBA00022989"/>
    </source>
</evidence>
<dbReference type="InterPro" id="IPR003593">
    <property type="entry name" value="AAA+_ATPase"/>
</dbReference>
<dbReference type="CDD" id="cd03244">
    <property type="entry name" value="ABCC_MRP_domain2"/>
    <property type="match status" value="1"/>
</dbReference>
<dbReference type="InterPro" id="IPR044746">
    <property type="entry name" value="ABCC_6TM_D1"/>
</dbReference>
<dbReference type="PANTHER" id="PTHR24223:SF453">
    <property type="entry name" value="ABC TRANSPORTER"/>
    <property type="match status" value="1"/>
</dbReference>
<evidence type="ECO:0000256" key="2">
    <source>
        <dbReference type="ARBA" id="ARBA00009726"/>
    </source>
</evidence>
<dbReference type="Pfam" id="PF00664">
    <property type="entry name" value="ABC_membrane"/>
    <property type="match status" value="2"/>
</dbReference>
<feature type="transmembrane region" description="Helical" evidence="10">
    <location>
        <begin position="1153"/>
        <end position="1170"/>
    </location>
</feature>
<feature type="transmembrane region" description="Helical" evidence="10">
    <location>
        <begin position="156"/>
        <end position="179"/>
    </location>
</feature>
<feature type="transmembrane region" description="Helical" evidence="10">
    <location>
        <begin position="928"/>
        <end position="952"/>
    </location>
</feature>
<evidence type="ECO:0000256" key="1">
    <source>
        <dbReference type="ARBA" id="ARBA00004141"/>
    </source>
</evidence>
<keyword evidence="7 10" id="KW-1133">Transmembrane helix</keyword>
<feature type="domain" description="ABC transmembrane type-1" evidence="12">
    <location>
        <begin position="923"/>
        <end position="1204"/>
    </location>
</feature>
<sequence length="1490" mass="160625">MADIPLQSDAPAKGSREWFAARGFDRPVGKLHANIWEQITFDWAAPMIRKGARQEIQENTAEAFVDERNSAPFQARTFEEAYEDLKNKYKGKQTRSNLLGWALVRLYRLEMFWHTIWLLLEIAIRVASCVLLKLFLEWIIGFNASGYAAFPVWKGWAIAAGLGSTGYLMCLVHHQLFWIGMRIGFAMRQQSIAAVYSKALRLNSSSIAYVSPGKIVNLVSNDVRRFDDALPFWCFLFGGPLELVTVLILLSVELGPAAAFAGVATMLLVIPIQGTLVSYIGQLRTNTAKYTDERVRLAGEAIAGCLAVKMLGWEDAMCRALKVIRSGEAFHAVKMARIRACNMAMFFFIMPVSSFITFAAAHALGKHLTVPSIAYSLALLRLPQLYMAVYFVRGVETFSELQISLRRLNAFLSLPEPPAPARLPGPGSPAGQGSEFQEAAVELRGADFDWDNWAGLPEAELAARRAAAAALLRDEVRPSLFRRLGSCLRLRKAKLQPEQCDEVVMTANGSTDAKKLDGPTSGTAKAAGSLDGNSQRSLEADGGTWQPPGGPSTSARSLGAGSAGRSSVGSRRSLEAGRKLAGPTLHAPRFVVPPGQLLGICGEVGSGKSSLLEALLLGEILPLRRDGGNAAQTGPRLHGSIAYCSQVPWIVSGTLRDNILFGEKYEEVRYLEVLKACALEADIAQLPGGDMTELGERGINLSGGQKARLALARAAYSRADIQLLDDPLSAVDPRVGCTLFAQCIGPEGVMRGTTRLLVTHQRQHLPGCDRVIVLRGGRVVADGSFAQLSAAGGFSAELGGGCGEAAAELDDAAYDEGIAAAEARSGALAAEGTPLDRNAAEAEATLSGLQTAASRMRRDLSRMFARRPTWLGARTTGKGDASSGSEVDDESATKGGRLIEAEDRATGSVGSHVYADYCRYIGVTTCSFILASLLLGQAAYIGSEYWLATWAYRPASQQGDPKWLYVYAILVASVIAISLARALAFFESTFSAATLMNEQMTVRVLRTPLSFFHTNPTGRILNRFSKDQGVADDLLPQVAFDALQSIFMVLGAIVLVCIAVPWVLPTLVPLLAGFAWVRRRYITTSREVKRFDAVTRSPIYASFGATLKGLPTIRAFGAGERFKQAFVGELDANGAWWFAFIATARWIGFRLDFISAVMLTVASILAMAIHNKVSPRLVGLALAHVLNLSGSMQWAVRQTAEAENNVTSVERMLGYTRLPTEVPPRVAEGGGTPPNGWPGGGRLVFDGVSARYRPGLPPVLSDLSFTVEAGNSCGVVGRTGSGKSSLMLALFRLIEVTKGRILLDGVDSGRIGLDALRRQLAIIPQDPVLFSGTLRSNMDPWNATTDARLWQVLRAVQLAAAVRKLGGLDARMAEAGNNLSVGQRQLFCLARALLQDAHILALDEATANVDRATDALIQSALRNAVRGTDGSGRRRTLLVIAHRIDTIMDCDQLLVLSRGTLVEQGPPGELARKPQGMFARLSQAAALEMQ</sequence>
<dbReference type="InterPro" id="IPR036640">
    <property type="entry name" value="ABC1_TM_sf"/>
</dbReference>
<keyword evidence="6" id="KW-0067">ATP-binding</keyword>
<dbReference type="SUPFAM" id="SSF90123">
    <property type="entry name" value="ABC transporter transmembrane region"/>
    <property type="match status" value="2"/>
</dbReference>
<evidence type="ECO:0000256" key="9">
    <source>
        <dbReference type="SAM" id="MobiDB-lite"/>
    </source>
</evidence>
<evidence type="ECO:0000256" key="5">
    <source>
        <dbReference type="ARBA" id="ARBA00022741"/>
    </source>
</evidence>
<dbReference type="Gene3D" id="3.40.50.300">
    <property type="entry name" value="P-loop containing nucleotide triphosphate hydrolases"/>
    <property type="match status" value="2"/>
</dbReference>
<feature type="region of interest" description="Disordered" evidence="9">
    <location>
        <begin position="872"/>
        <end position="899"/>
    </location>
</feature>
<dbReference type="InterPro" id="IPR044726">
    <property type="entry name" value="ABCC_6TM_D2"/>
</dbReference>
<dbReference type="InterPro" id="IPR003439">
    <property type="entry name" value="ABC_transporter-like_ATP-bd"/>
</dbReference>
<dbReference type="InterPro" id="IPR017871">
    <property type="entry name" value="ABC_transporter-like_CS"/>
</dbReference>